<organism evidence="1 2">
    <name type="scientific">Blattamonas nauphoetae</name>
    <dbReference type="NCBI Taxonomy" id="2049346"/>
    <lineage>
        <taxon>Eukaryota</taxon>
        <taxon>Metamonada</taxon>
        <taxon>Preaxostyla</taxon>
        <taxon>Oxymonadida</taxon>
        <taxon>Blattamonas</taxon>
    </lineage>
</organism>
<keyword evidence="2" id="KW-1185">Reference proteome</keyword>
<name>A0ABQ9YD32_9EUKA</name>
<sequence>METHIMMVMSVSKPIRSVFLNWDGHPVESSSERSAIYKSFIQVVKNKHSFTPSLEDKASSFLEQISPKTTNEVDSIINDIVPSSQQESSSAFVESKLVSSLDLFSPSFTEAEKLHNNLIGVTYDSLMALTERVRDTLQLHNDNEQQELGETVYCQVLLPLEAYIRYICSNRYSLVDGELPASSMLLLAKSLAICPYHEPTMRFVFRLPILPTIPSAMTFYERDIMNLSYRLTMLLAQLKYTTIGGETLNLWNIILRSQRMEGVEDLDEQRLNLDFGGAYGHKVAERAIEWNNLLGMNVKSPK</sequence>
<evidence type="ECO:0000313" key="2">
    <source>
        <dbReference type="Proteomes" id="UP001281761"/>
    </source>
</evidence>
<reference evidence="1 2" key="1">
    <citation type="journal article" date="2022" name="bioRxiv">
        <title>Genomics of Preaxostyla Flagellates Illuminates Evolutionary Transitions and the Path Towards Mitochondrial Loss.</title>
        <authorList>
            <person name="Novak L.V.F."/>
            <person name="Treitli S.C."/>
            <person name="Pyrih J."/>
            <person name="Halakuc P."/>
            <person name="Pipaliya S.V."/>
            <person name="Vacek V."/>
            <person name="Brzon O."/>
            <person name="Soukal P."/>
            <person name="Eme L."/>
            <person name="Dacks J.B."/>
            <person name="Karnkowska A."/>
            <person name="Elias M."/>
            <person name="Hampl V."/>
        </authorList>
    </citation>
    <scope>NUCLEOTIDE SEQUENCE [LARGE SCALE GENOMIC DNA]</scope>
    <source>
        <strain evidence="1">NAU3</strain>
        <tissue evidence="1">Gut</tissue>
    </source>
</reference>
<dbReference type="EMBL" id="JARBJD010000015">
    <property type="protein sequence ID" value="KAK2961610.1"/>
    <property type="molecule type" value="Genomic_DNA"/>
</dbReference>
<evidence type="ECO:0000313" key="1">
    <source>
        <dbReference type="EMBL" id="KAK2961610.1"/>
    </source>
</evidence>
<gene>
    <name evidence="1" type="ORF">BLNAU_3408</name>
</gene>
<protein>
    <submittedName>
        <fullName evidence="1">Uncharacterized protein</fullName>
    </submittedName>
</protein>
<dbReference type="Proteomes" id="UP001281761">
    <property type="component" value="Unassembled WGS sequence"/>
</dbReference>
<proteinExistence type="predicted"/>
<accession>A0ABQ9YD32</accession>
<comment type="caution">
    <text evidence="1">The sequence shown here is derived from an EMBL/GenBank/DDBJ whole genome shotgun (WGS) entry which is preliminary data.</text>
</comment>